<accession>A0A6M1RNS0</accession>
<evidence type="ECO:0000256" key="1">
    <source>
        <dbReference type="ARBA" id="ARBA00023015"/>
    </source>
</evidence>
<dbReference type="InterPro" id="IPR001845">
    <property type="entry name" value="HTH_ArsR_DNA-bd_dom"/>
</dbReference>
<evidence type="ECO:0000313" key="6">
    <source>
        <dbReference type="Proteomes" id="UP000477849"/>
    </source>
</evidence>
<dbReference type="Gene3D" id="1.10.10.10">
    <property type="entry name" value="Winged helix-like DNA-binding domain superfamily/Winged helix DNA-binding domain"/>
    <property type="match status" value="1"/>
</dbReference>
<dbReference type="PANTHER" id="PTHR43132">
    <property type="entry name" value="ARSENICAL RESISTANCE OPERON REPRESSOR ARSR-RELATED"/>
    <property type="match status" value="1"/>
</dbReference>
<evidence type="ECO:0000259" key="4">
    <source>
        <dbReference type="PROSITE" id="PS50987"/>
    </source>
</evidence>
<keyword evidence="6" id="KW-1185">Reference proteome</keyword>
<keyword evidence="3" id="KW-0804">Transcription</keyword>
<dbReference type="PRINTS" id="PR00778">
    <property type="entry name" value="HTHARSR"/>
</dbReference>
<keyword evidence="2" id="KW-0238">DNA-binding</keyword>
<keyword evidence="1" id="KW-0805">Transcription regulation</keyword>
<dbReference type="NCBIfam" id="NF033788">
    <property type="entry name" value="HTH_metalloreg"/>
    <property type="match status" value="1"/>
</dbReference>
<dbReference type="PROSITE" id="PS50987">
    <property type="entry name" value="HTH_ARSR_2"/>
    <property type="match status" value="1"/>
</dbReference>
<dbReference type="RefSeq" id="WP_163899552.1">
    <property type="nucleotide sequence ID" value="NZ_CP048427.1"/>
</dbReference>
<dbReference type="InterPro" id="IPR036388">
    <property type="entry name" value="WH-like_DNA-bd_sf"/>
</dbReference>
<sequence>MPSGNPDFKPVLAALSALGHEGRLSIIRLLARHAPAGLNAGDIGERLGIRANTLSTNLTVLTNAGLISGQRAGRHIRYRVEAPLLRQVAVSLMKDCCRASPEMRCPVFEDTANRIQAGGPAVS</sequence>
<evidence type="ECO:0000256" key="3">
    <source>
        <dbReference type="ARBA" id="ARBA00023163"/>
    </source>
</evidence>
<evidence type="ECO:0000313" key="5">
    <source>
        <dbReference type="EMBL" id="NGO62932.1"/>
    </source>
</evidence>
<feature type="domain" description="HTH arsR-type" evidence="4">
    <location>
        <begin position="3"/>
        <end position="100"/>
    </location>
</feature>
<dbReference type="PANTHER" id="PTHR43132:SF2">
    <property type="entry name" value="ARSENICAL RESISTANCE OPERON REPRESSOR ARSR-RELATED"/>
    <property type="match status" value="1"/>
</dbReference>
<gene>
    <name evidence="5" type="ORF">G6N76_04545</name>
</gene>
<dbReference type="Proteomes" id="UP000477849">
    <property type="component" value="Unassembled WGS sequence"/>
</dbReference>
<dbReference type="Pfam" id="PF12840">
    <property type="entry name" value="HTH_20"/>
    <property type="match status" value="1"/>
</dbReference>
<dbReference type="InterPro" id="IPR011991">
    <property type="entry name" value="ArsR-like_HTH"/>
</dbReference>
<dbReference type="EMBL" id="JAAKZH010000001">
    <property type="protein sequence ID" value="NGO62932.1"/>
    <property type="molecule type" value="Genomic_DNA"/>
</dbReference>
<dbReference type="GO" id="GO:0003677">
    <property type="term" value="F:DNA binding"/>
    <property type="evidence" value="ECO:0007669"/>
    <property type="project" value="UniProtKB-KW"/>
</dbReference>
<dbReference type="GO" id="GO:0003700">
    <property type="term" value="F:DNA-binding transcription factor activity"/>
    <property type="evidence" value="ECO:0007669"/>
    <property type="project" value="InterPro"/>
</dbReference>
<name>A0A6M1RNS0_9HYPH</name>
<organism evidence="5 6">
    <name type="scientific">Rhizobium daejeonense</name>
    <dbReference type="NCBI Taxonomy" id="240521"/>
    <lineage>
        <taxon>Bacteria</taxon>
        <taxon>Pseudomonadati</taxon>
        <taxon>Pseudomonadota</taxon>
        <taxon>Alphaproteobacteria</taxon>
        <taxon>Hyphomicrobiales</taxon>
        <taxon>Rhizobiaceae</taxon>
        <taxon>Rhizobium/Agrobacterium group</taxon>
        <taxon>Rhizobium</taxon>
    </lineage>
</organism>
<comment type="caution">
    <text evidence="5">The sequence shown here is derived from an EMBL/GenBank/DDBJ whole genome shotgun (WGS) entry which is preliminary data.</text>
</comment>
<dbReference type="CDD" id="cd00090">
    <property type="entry name" value="HTH_ARSR"/>
    <property type="match status" value="1"/>
</dbReference>
<dbReference type="InterPro" id="IPR051011">
    <property type="entry name" value="Metal_resp_trans_reg"/>
</dbReference>
<proteinExistence type="predicted"/>
<dbReference type="InterPro" id="IPR036390">
    <property type="entry name" value="WH_DNA-bd_sf"/>
</dbReference>
<dbReference type="SUPFAM" id="SSF46785">
    <property type="entry name" value="Winged helix' DNA-binding domain"/>
    <property type="match status" value="1"/>
</dbReference>
<dbReference type="AlphaFoldDB" id="A0A6M1RNS0"/>
<evidence type="ECO:0000256" key="2">
    <source>
        <dbReference type="ARBA" id="ARBA00023125"/>
    </source>
</evidence>
<reference evidence="5 6" key="1">
    <citation type="submission" date="2020-02" db="EMBL/GenBank/DDBJ databases">
        <title>Genome sequence of the type strain CCBAU10050 of Rhizobium daejeonense.</title>
        <authorList>
            <person name="Gao J."/>
            <person name="Sun J."/>
        </authorList>
    </citation>
    <scope>NUCLEOTIDE SEQUENCE [LARGE SCALE GENOMIC DNA]</scope>
    <source>
        <strain evidence="5 6">CCBAU10050</strain>
    </source>
</reference>
<dbReference type="SMART" id="SM00418">
    <property type="entry name" value="HTH_ARSR"/>
    <property type="match status" value="1"/>
</dbReference>
<protein>
    <submittedName>
        <fullName evidence="5">Winged helix-turn-helix transcriptional regulator</fullName>
    </submittedName>
</protein>